<keyword evidence="1" id="KW-0472">Membrane</keyword>
<keyword evidence="1" id="KW-0812">Transmembrane</keyword>
<proteinExistence type="predicted"/>
<reference evidence="2" key="1">
    <citation type="submission" date="2021-06" db="EMBL/GenBank/DDBJ databases">
        <authorList>
            <person name="Kallberg Y."/>
            <person name="Tangrot J."/>
            <person name="Rosling A."/>
        </authorList>
    </citation>
    <scope>NUCLEOTIDE SEQUENCE</scope>
    <source>
        <strain evidence="2">MA453B</strain>
    </source>
</reference>
<comment type="caution">
    <text evidence="2">The sequence shown here is derived from an EMBL/GenBank/DDBJ whole genome shotgun (WGS) entry which is preliminary data.</text>
</comment>
<sequence>MSDFSQIIHNFSEPIPQYVLVCLPAIAIAGASPANMFTKKLMWILRCLGCPFIGIFYSVNVGSSPESRCLFWLPADKFTNDGKVLSYRPFGVYAMRLEDNPVVKEYVDRCTAKTSDLERLSSIIPMYYIIIGVLDGISRAAGSVACDDWPDIPLLLSWTIPALWRRISSGNLVVKDPKKEFEKFREKIIMNVEPGNRGYKPFNVFLTAFISILYPWITILLTYFTPPIGLFCRSKYITIICSIWSFNNTLAYLSHLRGKKDIIEPLIFHFWFSFCGFIVAILLLFLGLLNKNSEWWIGLLGQSCDISSAGC</sequence>
<keyword evidence="3" id="KW-1185">Reference proteome</keyword>
<evidence type="ECO:0000313" key="2">
    <source>
        <dbReference type="EMBL" id="CAG8662144.1"/>
    </source>
</evidence>
<keyword evidence="1" id="KW-1133">Transmembrane helix</keyword>
<feature type="transmembrane region" description="Helical" evidence="1">
    <location>
        <begin position="15"/>
        <end position="37"/>
    </location>
</feature>
<feature type="transmembrane region" description="Helical" evidence="1">
    <location>
        <begin position="236"/>
        <end position="254"/>
    </location>
</feature>
<evidence type="ECO:0000256" key="1">
    <source>
        <dbReference type="SAM" id="Phobius"/>
    </source>
</evidence>
<organism evidence="2 3">
    <name type="scientific">Dentiscutata erythropus</name>
    <dbReference type="NCBI Taxonomy" id="1348616"/>
    <lineage>
        <taxon>Eukaryota</taxon>
        <taxon>Fungi</taxon>
        <taxon>Fungi incertae sedis</taxon>
        <taxon>Mucoromycota</taxon>
        <taxon>Glomeromycotina</taxon>
        <taxon>Glomeromycetes</taxon>
        <taxon>Diversisporales</taxon>
        <taxon>Gigasporaceae</taxon>
        <taxon>Dentiscutata</taxon>
    </lineage>
</organism>
<dbReference type="Proteomes" id="UP000789405">
    <property type="component" value="Unassembled WGS sequence"/>
</dbReference>
<gene>
    <name evidence="2" type="ORF">DERYTH_LOCUS10771</name>
</gene>
<name>A0A9N9E6I0_9GLOM</name>
<accession>A0A9N9E6I0</accession>
<dbReference type="OrthoDB" id="2390474at2759"/>
<feature type="transmembrane region" description="Helical" evidence="1">
    <location>
        <begin position="266"/>
        <end position="289"/>
    </location>
</feature>
<dbReference type="EMBL" id="CAJVPY010006405">
    <property type="protein sequence ID" value="CAG8662144.1"/>
    <property type="molecule type" value="Genomic_DNA"/>
</dbReference>
<dbReference type="AlphaFoldDB" id="A0A9N9E6I0"/>
<protein>
    <submittedName>
        <fullName evidence="2">1465_t:CDS:1</fullName>
    </submittedName>
</protein>
<feature type="transmembrane region" description="Helical" evidence="1">
    <location>
        <begin position="204"/>
        <end position="224"/>
    </location>
</feature>
<evidence type="ECO:0000313" key="3">
    <source>
        <dbReference type="Proteomes" id="UP000789405"/>
    </source>
</evidence>